<dbReference type="Proteomes" id="UP001652622">
    <property type="component" value="Unplaced"/>
</dbReference>
<dbReference type="RefSeq" id="XP_034289777.1">
    <property type="nucleotide sequence ID" value="XM_034433886.2"/>
</dbReference>
<protein>
    <recommendedName>
        <fullName evidence="2">Metalloproteinase inhibitor 1</fullName>
    </recommendedName>
    <alternativeName>
        <fullName evidence="8">Tissue inhibitor of metalloproteinases 1</fullName>
    </alternativeName>
</protein>
<evidence type="ECO:0000256" key="6">
    <source>
        <dbReference type="ARBA" id="ARBA00023157"/>
    </source>
</evidence>
<gene>
    <name evidence="14" type="primary">LOC117675350</name>
</gene>
<evidence type="ECO:0000313" key="14">
    <source>
        <dbReference type="RefSeq" id="XP_034289777.1"/>
    </source>
</evidence>
<evidence type="ECO:0000313" key="13">
    <source>
        <dbReference type="Proteomes" id="UP001652622"/>
    </source>
</evidence>
<evidence type="ECO:0000256" key="1">
    <source>
        <dbReference type="ARBA" id="ARBA00004613"/>
    </source>
</evidence>
<dbReference type="SMART" id="SM00206">
    <property type="entry name" value="NTR"/>
    <property type="match status" value="1"/>
</dbReference>
<dbReference type="GO" id="GO:0008083">
    <property type="term" value="F:growth factor activity"/>
    <property type="evidence" value="ECO:0007669"/>
    <property type="project" value="UniProtKB-KW"/>
</dbReference>
<dbReference type="InterPro" id="IPR008993">
    <property type="entry name" value="TIMP-like_OB-fold"/>
</dbReference>
<evidence type="ECO:0000256" key="7">
    <source>
        <dbReference type="ARBA" id="ARBA00025946"/>
    </source>
</evidence>
<comment type="subunit">
    <text evidence="7">Interacts with MMP1, MMP3, MMP10 and MMP13, but has only very low affinity for MMP14. Interacts with CD63; identified in a complex with CD63 and ITGB1.</text>
</comment>
<dbReference type="GO" id="GO:0008191">
    <property type="term" value="F:metalloendopeptidase inhibitor activity"/>
    <property type="evidence" value="ECO:0007669"/>
    <property type="project" value="InterPro"/>
</dbReference>
<evidence type="ECO:0000256" key="4">
    <source>
        <dbReference type="ARBA" id="ARBA00022553"/>
    </source>
</evidence>
<keyword evidence="14" id="KW-0481">Metalloenzyme inhibitor</keyword>
<dbReference type="GO" id="GO:0051045">
    <property type="term" value="P:negative regulation of membrane protein ectodomain proteolysis"/>
    <property type="evidence" value="ECO:0007669"/>
    <property type="project" value="TreeGrafter"/>
</dbReference>
<feature type="disulfide bond" evidence="10">
    <location>
        <begin position="39"/>
        <end position="150"/>
    </location>
</feature>
<keyword evidence="3" id="KW-0964">Secreted</keyword>
<feature type="binding site" evidence="9">
    <location>
        <position position="27"/>
    </location>
    <ligand>
        <name>Zn(2+)</name>
        <dbReference type="ChEBI" id="CHEBI:29105"/>
        <note>ligand shared with metalloproteinase partner</note>
    </ligand>
</feature>
<dbReference type="KEGG" id="pgut:117675350"/>
<dbReference type="Gene3D" id="2.40.50.120">
    <property type="match status" value="1"/>
</dbReference>
<evidence type="ECO:0000256" key="10">
    <source>
        <dbReference type="PIRSR" id="PIRSR601820-3"/>
    </source>
</evidence>
<keyword evidence="6 10" id="KW-1015">Disulfide bond</keyword>
<keyword evidence="14" id="KW-0646">Protease inhibitor</keyword>
<feature type="disulfide bond" evidence="10">
    <location>
        <begin position="27"/>
        <end position="96"/>
    </location>
</feature>
<evidence type="ECO:0000256" key="5">
    <source>
        <dbReference type="ARBA" id="ARBA00023030"/>
    </source>
</evidence>
<dbReference type="GO" id="GO:0009725">
    <property type="term" value="P:response to hormone"/>
    <property type="evidence" value="ECO:0007669"/>
    <property type="project" value="TreeGrafter"/>
</dbReference>
<keyword evidence="11" id="KW-0732">Signal</keyword>
<dbReference type="GO" id="GO:0034097">
    <property type="term" value="P:response to cytokine"/>
    <property type="evidence" value="ECO:0007669"/>
    <property type="project" value="TreeGrafter"/>
</dbReference>
<dbReference type="SUPFAM" id="SSF50242">
    <property type="entry name" value="TIMP-like"/>
    <property type="match status" value="1"/>
</dbReference>
<dbReference type="OMA" id="YMNINIF"/>
<name>A0A6P9D1T3_PANGU</name>
<evidence type="ECO:0000259" key="12">
    <source>
        <dbReference type="PROSITE" id="PS50189"/>
    </source>
</evidence>
<evidence type="ECO:0000256" key="11">
    <source>
        <dbReference type="SAM" id="SignalP"/>
    </source>
</evidence>
<dbReference type="GO" id="GO:0002020">
    <property type="term" value="F:protease binding"/>
    <property type="evidence" value="ECO:0007669"/>
    <property type="project" value="TreeGrafter"/>
</dbReference>
<feature type="chain" id="PRO_5044655177" description="Metalloproteinase inhibitor 1" evidence="11">
    <location>
        <begin position="27"/>
        <end position="157"/>
    </location>
</feature>
<dbReference type="PROSITE" id="PS50189">
    <property type="entry name" value="NTR"/>
    <property type="match status" value="1"/>
</dbReference>
<organism evidence="13 14">
    <name type="scientific">Pantherophis guttatus</name>
    <name type="common">Corn snake</name>
    <name type="synonym">Elaphe guttata</name>
    <dbReference type="NCBI Taxonomy" id="94885"/>
    <lineage>
        <taxon>Eukaryota</taxon>
        <taxon>Metazoa</taxon>
        <taxon>Chordata</taxon>
        <taxon>Craniata</taxon>
        <taxon>Vertebrata</taxon>
        <taxon>Euteleostomi</taxon>
        <taxon>Lepidosauria</taxon>
        <taxon>Squamata</taxon>
        <taxon>Bifurcata</taxon>
        <taxon>Unidentata</taxon>
        <taxon>Episquamata</taxon>
        <taxon>Toxicofera</taxon>
        <taxon>Serpentes</taxon>
        <taxon>Colubroidea</taxon>
        <taxon>Colubridae</taxon>
        <taxon>Colubrinae</taxon>
        <taxon>Pantherophis</taxon>
    </lineage>
</organism>
<dbReference type="PANTHER" id="PTHR11844">
    <property type="entry name" value="METALLOPROTEASE INHIBITOR"/>
    <property type="match status" value="1"/>
</dbReference>
<evidence type="ECO:0000256" key="9">
    <source>
        <dbReference type="PIRSR" id="PIRSR601820-1"/>
    </source>
</evidence>
<feature type="domain" description="NTR" evidence="12">
    <location>
        <begin position="27"/>
        <end position="150"/>
    </location>
</feature>
<evidence type="ECO:0000256" key="8">
    <source>
        <dbReference type="ARBA" id="ARBA00030100"/>
    </source>
</evidence>
<dbReference type="PANTHER" id="PTHR11844:SF20">
    <property type="entry name" value="METALLOPROTEINASE INHIBITOR 1"/>
    <property type="match status" value="1"/>
</dbReference>
<keyword evidence="14" id="KW-0483">Metalloprotease inhibitor</keyword>
<comment type="subcellular location">
    <subcellularLocation>
        <location evidence="1">Secreted</location>
    </subcellularLocation>
</comment>
<sequence length="157" mass="17788">MDTTKSHGFFLATFLVLMFLGELTEACKCKQITLKDACCTHDFVMRTQFTGVKQDPASPSYMNINIFSIQPVQVFKGPKLVKNARVLYSPESQSHCGYLHRGRLIGEEYLISGSVVENRLQIKLCDFARRWDKVSDKQKVDLKSVVDKNCSTICAKL</sequence>
<dbReference type="GO" id="GO:0046872">
    <property type="term" value="F:metal ion binding"/>
    <property type="evidence" value="ECO:0007669"/>
    <property type="project" value="UniProtKB-KW"/>
</dbReference>
<evidence type="ECO:0000256" key="2">
    <source>
        <dbReference type="ARBA" id="ARBA00013524"/>
    </source>
</evidence>
<keyword evidence="9" id="KW-0479">Metal-binding</keyword>
<dbReference type="Pfam" id="PF00965">
    <property type="entry name" value="TIMP"/>
    <property type="match status" value="1"/>
</dbReference>
<keyword evidence="4" id="KW-0597">Phosphoprotein</keyword>
<keyword evidence="13" id="KW-1185">Reference proteome</keyword>
<keyword evidence="5" id="KW-0339">Growth factor</keyword>
<dbReference type="GO" id="GO:0031012">
    <property type="term" value="C:extracellular matrix"/>
    <property type="evidence" value="ECO:0007669"/>
    <property type="project" value="TreeGrafter"/>
</dbReference>
<dbReference type="GeneID" id="117675350"/>
<feature type="signal peptide" evidence="11">
    <location>
        <begin position="1"/>
        <end position="26"/>
    </location>
</feature>
<accession>A0A6P9D1T3</accession>
<proteinExistence type="predicted"/>
<dbReference type="GO" id="GO:0005615">
    <property type="term" value="C:extracellular space"/>
    <property type="evidence" value="ECO:0007669"/>
    <property type="project" value="TreeGrafter"/>
</dbReference>
<dbReference type="InterPro" id="IPR001820">
    <property type="entry name" value="TIMP"/>
</dbReference>
<dbReference type="AlphaFoldDB" id="A0A6P9D1T3"/>
<dbReference type="InterPro" id="IPR001134">
    <property type="entry name" value="Netrin_domain"/>
</dbReference>
<keyword evidence="9" id="KW-0862">Zinc</keyword>
<feature type="disulfide bond" evidence="10">
    <location>
        <begin position="29"/>
        <end position="125"/>
    </location>
</feature>
<evidence type="ECO:0000256" key="3">
    <source>
        <dbReference type="ARBA" id="ARBA00022525"/>
    </source>
</evidence>
<reference evidence="14" key="1">
    <citation type="submission" date="2025-08" db="UniProtKB">
        <authorList>
            <consortium name="RefSeq"/>
        </authorList>
    </citation>
    <scope>IDENTIFICATION</scope>
    <source>
        <tissue evidence="14">Blood</tissue>
    </source>
</reference>